<dbReference type="Gene3D" id="3.90.550.50">
    <property type="match status" value="1"/>
</dbReference>
<dbReference type="Proteomes" id="UP000270094">
    <property type="component" value="Unassembled WGS sequence"/>
</dbReference>
<organism evidence="8 9">
    <name type="scientific">Strongylus vulgaris</name>
    <name type="common">Blood worm</name>
    <dbReference type="NCBI Taxonomy" id="40348"/>
    <lineage>
        <taxon>Eukaryota</taxon>
        <taxon>Metazoa</taxon>
        <taxon>Ecdysozoa</taxon>
        <taxon>Nematoda</taxon>
        <taxon>Chromadorea</taxon>
        <taxon>Rhabditida</taxon>
        <taxon>Rhabditina</taxon>
        <taxon>Rhabditomorpha</taxon>
        <taxon>Strongyloidea</taxon>
        <taxon>Strongylidae</taxon>
        <taxon>Strongylus</taxon>
    </lineage>
</organism>
<dbReference type="GO" id="GO:0016263">
    <property type="term" value="F:glycoprotein-N-acetylgalactosamine 3-beta-galactosyltransferase activity"/>
    <property type="evidence" value="ECO:0007669"/>
    <property type="project" value="TreeGrafter"/>
</dbReference>
<keyword evidence="4" id="KW-0735">Signal-anchor</keyword>
<evidence type="ECO:0000256" key="3">
    <source>
        <dbReference type="ARBA" id="ARBA00022692"/>
    </source>
</evidence>
<evidence type="ECO:0000313" key="8">
    <source>
        <dbReference type="EMBL" id="VDM85322.1"/>
    </source>
</evidence>
<dbReference type="OrthoDB" id="414175at2759"/>
<dbReference type="InterPro" id="IPR026050">
    <property type="entry name" value="C1GALT1/C1GALT1_chp1"/>
</dbReference>
<comment type="subcellular location">
    <subcellularLocation>
        <location evidence="1">Membrane</location>
        <topology evidence="1">Single-pass type II membrane protein</topology>
    </subcellularLocation>
</comment>
<proteinExistence type="inferred from homology"/>
<reference evidence="8 9" key="1">
    <citation type="submission" date="2018-11" db="EMBL/GenBank/DDBJ databases">
        <authorList>
            <consortium name="Pathogen Informatics"/>
        </authorList>
    </citation>
    <scope>NUCLEOTIDE SEQUENCE [LARGE SCALE GENOMIC DNA]</scope>
</reference>
<dbReference type="AlphaFoldDB" id="A0A3P7M1V4"/>
<accession>A0A3P7M1V4</accession>
<keyword evidence="6" id="KW-0472">Membrane</keyword>
<evidence type="ECO:0000256" key="2">
    <source>
        <dbReference type="ARBA" id="ARBA00006462"/>
    </source>
</evidence>
<dbReference type="PANTHER" id="PTHR23033:SF14">
    <property type="entry name" value="GLYCOPROTEIN-N-ACETYLGALACTOSAMINE 3-BETA-GALACTOSYLTRANSFERASE 1-RELATED"/>
    <property type="match status" value="1"/>
</dbReference>
<name>A0A3P7M1V4_STRVU</name>
<dbReference type="PANTHER" id="PTHR23033">
    <property type="entry name" value="BETA1,3-GALACTOSYLTRANSFERASE"/>
    <property type="match status" value="1"/>
</dbReference>
<evidence type="ECO:0000256" key="5">
    <source>
        <dbReference type="ARBA" id="ARBA00022989"/>
    </source>
</evidence>
<keyword evidence="3" id="KW-0812">Transmembrane</keyword>
<keyword evidence="5" id="KW-1133">Transmembrane helix</keyword>
<evidence type="ECO:0000256" key="1">
    <source>
        <dbReference type="ARBA" id="ARBA00004606"/>
    </source>
</evidence>
<gene>
    <name evidence="8" type="ORF">SVUK_LOCUS20320</name>
</gene>
<evidence type="ECO:0000256" key="4">
    <source>
        <dbReference type="ARBA" id="ARBA00022968"/>
    </source>
</evidence>
<comment type="similarity">
    <text evidence="2">Belongs to the glycosyltransferase 31 family. Beta3-Gal-T subfamily.</text>
</comment>
<feature type="region of interest" description="Disordered" evidence="7">
    <location>
        <begin position="1"/>
        <end position="27"/>
    </location>
</feature>
<keyword evidence="9" id="KW-1185">Reference proteome</keyword>
<sequence>MSIAPVRAHRHSHHDAHDEGEVDDEEAPGEAIEFHANGSDHDHHGERIVADIIAEQVRVFCWILTGKQNHEKRAIHVKATWAKRCNNYVFMSSEADPNLPAINLNISEGRDYLWAKTKGAFKYLHDHYLVSSASICSWFFPL</sequence>
<protein>
    <submittedName>
        <fullName evidence="8">Uncharacterized protein</fullName>
    </submittedName>
</protein>
<evidence type="ECO:0000313" key="9">
    <source>
        <dbReference type="Proteomes" id="UP000270094"/>
    </source>
</evidence>
<feature type="compositionally biased region" description="Acidic residues" evidence="7">
    <location>
        <begin position="18"/>
        <end position="27"/>
    </location>
</feature>
<dbReference type="EMBL" id="UYYB01138950">
    <property type="protein sequence ID" value="VDM85322.1"/>
    <property type="molecule type" value="Genomic_DNA"/>
</dbReference>
<evidence type="ECO:0000256" key="6">
    <source>
        <dbReference type="ARBA" id="ARBA00023136"/>
    </source>
</evidence>
<evidence type="ECO:0000256" key="7">
    <source>
        <dbReference type="SAM" id="MobiDB-lite"/>
    </source>
</evidence>
<dbReference type="GO" id="GO:0016020">
    <property type="term" value="C:membrane"/>
    <property type="evidence" value="ECO:0007669"/>
    <property type="project" value="UniProtKB-SubCell"/>
</dbReference>